<reference evidence="3" key="1">
    <citation type="submission" date="2018-12" db="EMBL/GenBank/DDBJ databases">
        <title>A new species of lactobacillus.</title>
        <authorList>
            <person name="Jian Y."/>
            <person name="Xin L."/>
            <person name="Hong Z.J."/>
            <person name="Ming L.Z."/>
            <person name="Hong X.Z."/>
        </authorList>
    </citation>
    <scope>NUCLEOTIDE SEQUENCE [LARGE SCALE GENOMIC DNA]</scope>
    <source>
        <strain evidence="3">HSLZ-75</strain>
    </source>
</reference>
<gene>
    <name evidence="2" type="ORF">ELX58_03625</name>
</gene>
<accession>A0A4P6ZKE4</accession>
<dbReference type="OrthoDB" id="2300108at2"/>
<sequence length="73" mass="8556">MSDDFLKKMNQQADHQIGHAKSPFNQKSEGSHPVQIRDSIYREIKKRAFFSDQKMIDVVDAMLEYAINSKHFK</sequence>
<dbReference type="RefSeq" id="WP_133441802.1">
    <property type="nucleotide sequence ID" value="NZ_CP034726.1"/>
</dbReference>
<feature type="region of interest" description="Disordered" evidence="1">
    <location>
        <begin position="1"/>
        <end position="33"/>
    </location>
</feature>
<dbReference type="EMBL" id="CP034726">
    <property type="protein sequence ID" value="QBP18241.1"/>
    <property type="molecule type" value="Genomic_DNA"/>
</dbReference>
<organism evidence="2 3">
    <name type="scientific">Acetilactobacillus jinshanensis</name>
    <dbReference type="NCBI Taxonomy" id="1720083"/>
    <lineage>
        <taxon>Bacteria</taxon>
        <taxon>Bacillati</taxon>
        <taxon>Bacillota</taxon>
        <taxon>Bacilli</taxon>
        <taxon>Lactobacillales</taxon>
        <taxon>Lactobacillaceae</taxon>
        <taxon>Acetilactobacillus</taxon>
    </lineage>
</organism>
<protein>
    <submittedName>
        <fullName evidence="2">Uncharacterized protein</fullName>
    </submittedName>
</protein>
<dbReference type="Proteomes" id="UP000294321">
    <property type="component" value="Chromosome"/>
</dbReference>
<evidence type="ECO:0000256" key="1">
    <source>
        <dbReference type="SAM" id="MobiDB-lite"/>
    </source>
</evidence>
<evidence type="ECO:0000313" key="2">
    <source>
        <dbReference type="EMBL" id="QBP18241.1"/>
    </source>
</evidence>
<dbReference type="KEGG" id="lji:ELX58_03625"/>
<proteinExistence type="predicted"/>
<name>A0A4P6ZKE4_9LACO</name>
<dbReference type="AlphaFoldDB" id="A0A4P6ZKE4"/>
<evidence type="ECO:0000313" key="3">
    <source>
        <dbReference type="Proteomes" id="UP000294321"/>
    </source>
</evidence>
<keyword evidence="3" id="KW-1185">Reference proteome</keyword>